<evidence type="ECO:0008006" key="4">
    <source>
        <dbReference type="Google" id="ProtNLM"/>
    </source>
</evidence>
<evidence type="ECO:0000313" key="3">
    <source>
        <dbReference type="Proteomes" id="UP000265768"/>
    </source>
</evidence>
<comment type="caution">
    <text evidence="2">The sequence shown here is derived from an EMBL/GenBank/DDBJ whole genome shotgun (WGS) entry which is preliminary data.</text>
</comment>
<dbReference type="AlphaFoldDB" id="A0A3A4AJS8"/>
<reference evidence="2 3" key="1">
    <citation type="submission" date="2018-09" db="EMBL/GenBank/DDBJ databases">
        <title>YIM 75507 draft genome.</title>
        <authorList>
            <person name="Tang S."/>
            <person name="Feng Y."/>
        </authorList>
    </citation>
    <scope>NUCLEOTIDE SEQUENCE [LARGE SCALE GENOMIC DNA]</scope>
    <source>
        <strain evidence="2 3">YIM 75507</strain>
    </source>
</reference>
<feature type="transmembrane region" description="Helical" evidence="1">
    <location>
        <begin position="6"/>
        <end position="31"/>
    </location>
</feature>
<gene>
    <name evidence="2" type="ORF">D5H75_38590</name>
</gene>
<proteinExistence type="predicted"/>
<evidence type="ECO:0000313" key="2">
    <source>
        <dbReference type="EMBL" id="RJL21121.1"/>
    </source>
</evidence>
<dbReference type="OrthoDB" id="4231640at2"/>
<keyword evidence="1" id="KW-0812">Transmembrane</keyword>
<keyword evidence="1" id="KW-0472">Membrane</keyword>
<keyword evidence="1" id="KW-1133">Transmembrane helix</keyword>
<dbReference type="EMBL" id="QZEY01000027">
    <property type="protein sequence ID" value="RJL21121.1"/>
    <property type="molecule type" value="Genomic_DNA"/>
</dbReference>
<accession>A0A3A4AJS8</accession>
<keyword evidence="3" id="KW-1185">Reference proteome</keyword>
<dbReference type="Proteomes" id="UP000265768">
    <property type="component" value="Unassembled WGS sequence"/>
</dbReference>
<dbReference type="RefSeq" id="WP_119931582.1">
    <property type="nucleotide sequence ID" value="NZ_QZEY01000027.1"/>
</dbReference>
<evidence type="ECO:0000256" key="1">
    <source>
        <dbReference type="SAM" id="Phobius"/>
    </source>
</evidence>
<protein>
    <recommendedName>
        <fullName evidence="4">DUF2746 domain-containing protein</fullName>
    </recommendedName>
</protein>
<name>A0A3A4AJS8_9ACTN</name>
<organism evidence="2 3">
    <name type="scientific">Bailinhaonella thermotolerans</name>
    <dbReference type="NCBI Taxonomy" id="1070861"/>
    <lineage>
        <taxon>Bacteria</taxon>
        <taxon>Bacillati</taxon>
        <taxon>Actinomycetota</taxon>
        <taxon>Actinomycetes</taxon>
        <taxon>Streptosporangiales</taxon>
        <taxon>Streptosporangiaceae</taxon>
        <taxon>Bailinhaonella</taxon>
    </lineage>
</organism>
<sequence>MTGPELLQLFAAAATVAGGLALLVLLGRMVVWAWRFLRRVGHFLDDWQGEQPRPGVPARPGIPERLASVEARMAGVEARMAALEVELSHDGGATLRDAVGRVEDGVARVEDGLRAHIDQHREEP</sequence>